<evidence type="ECO:0000313" key="2">
    <source>
        <dbReference type="EMBL" id="KAK3264797.1"/>
    </source>
</evidence>
<feature type="compositionally biased region" description="Low complexity" evidence="1">
    <location>
        <begin position="59"/>
        <end position="69"/>
    </location>
</feature>
<protein>
    <submittedName>
        <fullName evidence="2">Uncharacterized protein</fullName>
    </submittedName>
</protein>
<feature type="compositionally biased region" description="Basic and acidic residues" evidence="1">
    <location>
        <begin position="132"/>
        <end position="145"/>
    </location>
</feature>
<accession>A0AAE0KY03</accession>
<reference evidence="2 3" key="1">
    <citation type="journal article" date="2015" name="Genome Biol. Evol.">
        <title>Comparative Genomics of a Bacterivorous Green Alga Reveals Evolutionary Causalities and Consequences of Phago-Mixotrophic Mode of Nutrition.</title>
        <authorList>
            <person name="Burns J.A."/>
            <person name="Paasch A."/>
            <person name="Narechania A."/>
            <person name="Kim E."/>
        </authorList>
    </citation>
    <scope>NUCLEOTIDE SEQUENCE [LARGE SCALE GENOMIC DNA]</scope>
    <source>
        <strain evidence="2 3">PLY_AMNH</strain>
    </source>
</reference>
<gene>
    <name evidence="2" type="ORF">CYMTET_26483</name>
</gene>
<name>A0AAE0KY03_9CHLO</name>
<feature type="compositionally biased region" description="Basic and acidic residues" evidence="1">
    <location>
        <begin position="196"/>
        <end position="205"/>
    </location>
</feature>
<comment type="caution">
    <text evidence="2">The sequence shown here is derived from an EMBL/GenBank/DDBJ whole genome shotgun (WGS) entry which is preliminary data.</text>
</comment>
<organism evidence="2 3">
    <name type="scientific">Cymbomonas tetramitiformis</name>
    <dbReference type="NCBI Taxonomy" id="36881"/>
    <lineage>
        <taxon>Eukaryota</taxon>
        <taxon>Viridiplantae</taxon>
        <taxon>Chlorophyta</taxon>
        <taxon>Pyramimonadophyceae</taxon>
        <taxon>Pyramimonadales</taxon>
        <taxon>Pyramimonadaceae</taxon>
        <taxon>Cymbomonas</taxon>
    </lineage>
</organism>
<sequence length="205" mass="22348">MAYLNAREQINERLNDRVLAEARDKLRARARERPISCGFRADPTLNFKSTVSTAKKEAPAAAPSKAPGADSKGAEVESKAMGKVASAVATNADMPSGNKTERAYPKHADPSNSDTMRKLRPKSASKAGTRQPRKESTLEAADLPKARATSTLGAEIREHERRVAALKRQDDKQRQQQQQLQQEAARAANPRRGAATHKETSKQGP</sequence>
<feature type="compositionally biased region" description="Basic and acidic residues" evidence="1">
    <location>
        <begin position="99"/>
        <end position="109"/>
    </location>
</feature>
<evidence type="ECO:0000256" key="1">
    <source>
        <dbReference type="SAM" id="MobiDB-lite"/>
    </source>
</evidence>
<feature type="region of interest" description="Disordered" evidence="1">
    <location>
        <begin position="39"/>
        <end position="205"/>
    </location>
</feature>
<dbReference type="EMBL" id="LGRX02014350">
    <property type="protein sequence ID" value="KAK3264797.1"/>
    <property type="molecule type" value="Genomic_DNA"/>
</dbReference>
<dbReference type="AlphaFoldDB" id="A0AAE0KY03"/>
<keyword evidence="3" id="KW-1185">Reference proteome</keyword>
<dbReference type="Proteomes" id="UP001190700">
    <property type="component" value="Unassembled WGS sequence"/>
</dbReference>
<proteinExistence type="predicted"/>
<evidence type="ECO:0000313" key="3">
    <source>
        <dbReference type="Proteomes" id="UP001190700"/>
    </source>
</evidence>
<feature type="non-terminal residue" evidence="2">
    <location>
        <position position="205"/>
    </location>
</feature>
<feature type="compositionally biased region" description="Low complexity" evidence="1">
    <location>
        <begin position="175"/>
        <end position="193"/>
    </location>
</feature>
<feature type="compositionally biased region" description="Basic and acidic residues" evidence="1">
    <location>
        <begin position="155"/>
        <end position="174"/>
    </location>
</feature>